<dbReference type="EMBL" id="MU275839">
    <property type="protein sequence ID" value="KAI0053679.1"/>
    <property type="molecule type" value="Genomic_DNA"/>
</dbReference>
<organism evidence="1 2">
    <name type="scientific">Auriscalpium vulgare</name>
    <dbReference type="NCBI Taxonomy" id="40419"/>
    <lineage>
        <taxon>Eukaryota</taxon>
        <taxon>Fungi</taxon>
        <taxon>Dikarya</taxon>
        <taxon>Basidiomycota</taxon>
        <taxon>Agaricomycotina</taxon>
        <taxon>Agaricomycetes</taxon>
        <taxon>Russulales</taxon>
        <taxon>Auriscalpiaceae</taxon>
        <taxon>Auriscalpium</taxon>
    </lineage>
</organism>
<evidence type="ECO:0000313" key="2">
    <source>
        <dbReference type="Proteomes" id="UP000814033"/>
    </source>
</evidence>
<reference evidence="1" key="1">
    <citation type="submission" date="2021-02" db="EMBL/GenBank/DDBJ databases">
        <authorList>
            <consortium name="DOE Joint Genome Institute"/>
            <person name="Ahrendt S."/>
            <person name="Looney B.P."/>
            <person name="Miyauchi S."/>
            <person name="Morin E."/>
            <person name="Drula E."/>
            <person name="Courty P.E."/>
            <person name="Chicoki N."/>
            <person name="Fauchery L."/>
            <person name="Kohler A."/>
            <person name="Kuo A."/>
            <person name="Labutti K."/>
            <person name="Pangilinan J."/>
            <person name="Lipzen A."/>
            <person name="Riley R."/>
            <person name="Andreopoulos W."/>
            <person name="He G."/>
            <person name="Johnson J."/>
            <person name="Barry K.W."/>
            <person name="Grigoriev I.V."/>
            <person name="Nagy L."/>
            <person name="Hibbett D."/>
            <person name="Henrissat B."/>
            <person name="Matheny P.B."/>
            <person name="Labbe J."/>
            <person name="Martin F."/>
        </authorList>
    </citation>
    <scope>NUCLEOTIDE SEQUENCE</scope>
    <source>
        <strain evidence="1">FP105234-sp</strain>
    </source>
</reference>
<name>A0ACB8SAS0_9AGAM</name>
<comment type="caution">
    <text evidence="1">The sequence shown here is derived from an EMBL/GenBank/DDBJ whole genome shotgun (WGS) entry which is preliminary data.</text>
</comment>
<gene>
    <name evidence="1" type="ORF">FA95DRAFT_476897</name>
</gene>
<reference evidence="1" key="2">
    <citation type="journal article" date="2022" name="New Phytol.">
        <title>Evolutionary transition to the ectomycorrhizal habit in the genomes of a hyperdiverse lineage of mushroom-forming fungi.</title>
        <authorList>
            <person name="Looney B."/>
            <person name="Miyauchi S."/>
            <person name="Morin E."/>
            <person name="Drula E."/>
            <person name="Courty P.E."/>
            <person name="Kohler A."/>
            <person name="Kuo A."/>
            <person name="LaButti K."/>
            <person name="Pangilinan J."/>
            <person name="Lipzen A."/>
            <person name="Riley R."/>
            <person name="Andreopoulos W."/>
            <person name="He G."/>
            <person name="Johnson J."/>
            <person name="Nolan M."/>
            <person name="Tritt A."/>
            <person name="Barry K.W."/>
            <person name="Grigoriev I.V."/>
            <person name="Nagy L.G."/>
            <person name="Hibbett D."/>
            <person name="Henrissat B."/>
            <person name="Matheny P.B."/>
            <person name="Labbe J."/>
            <person name="Martin F.M."/>
        </authorList>
    </citation>
    <scope>NUCLEOTIDE SEQUENCE</scope>
    <source>
        <strain evidence="1">FP105234-sp</strain>
    </source>
</reference>
<proteinExistence type="predicted"/>
<evidence type="ECO:0000313" key="1">
    <source>
        <dbReference type="EMBL" id="KAI0053679.1"/>
    </source>
</evidence>
<protein>
    <submittedName>
        <fullName evidence="1">Uncharacterized protein</fullName>
    </submittedName>
</protein>
<dbReference type="Proteomes" id="UP000814033">
    <property type="component" value="Unassembled WGS sequence"/>
</dbReference>
<keyword evidence="2" id="KW-1185">Reference proteome</keyword>
<sequence length="268" mass="29279">MCMYSIYELPCALWTSIIDRRPPPTLATAPQRIPEARASAATCRHTDRRHSRPPIPQSTAQPTSGCGSLHPGESPSTSSRGSLTLKSPSTRCQNSPLCDPSLTPSRLPRLIGDGRCICCTSRRTHRDRWPCCAWAHTASPVTPAAQGTVGRRLLRSTTSSLSPARCPLPRQPDRAARSSVGRGDGRSIRTAEGLVGRRFPFRCCRGSGGSELRDPALPSMGSSALRARRSNRSPWRDFHAESQVQKKGGMAGLSSEDSYTFFVIKRRR</sequence>
<accession>A0ACB8SAS0</accession>